<dbReference type="GO" id="GO:0008168">
    <property type="term" value="F:methyltransferase activity"/>
    <property type="evidence" value="ECO:0007669"/>
    <property type="project" value="UniProtKB-KW"/>
</dbReference>
<protein>
    <submittedName>
        <fullName evidence="1">SAM-dependent methyltransferase</fullName>
    </submittedName>
</protein>
<keyword evidence="1" id="KW-0489">Methyltransferase</keyword>
<dbReference type="Proteomes" id="UP000733379">
    <property type="component" value="Unassembled WGS sequence"/>
</dbReference>
<reference evidence="1 2" key="1">
    <citation type="submission" date="2021-06" db="EMBL/GenBank/DDBJ databases">
        <title>Actinomycetes sequencing.</title>
        <authorList>
            <person name="Shan Q."/>
        </authorList>
    </citation>
    <scope>NUCLEOTIDE SEQUENCE [LARGE SCALE GENOMIC DNA]</scope>
    <source>
        <strain evidence="1 2">NEAU-G5</strain>
    </source>
</reference>
<proteinExistence type="predicted"/>
<gene>
    <name evidence="1" type="ORF">KO481_41330</name>
</gene>
<dbReference type="InterPro" id="IPR006764">
    <property type="entry name" value="SAM_dep_MeTrfase_SAV2177_type"/>
</dbReference>
<dbReference type="SUPFAM" id="SSF53335">
    <property type="entry name" value="S-adenosyl-L-methionine-dependent methyltransferases"/>
    <property type="match status" value="1"/>
</dbReference>
<accession>A0ABS6BCC5</accession>
<dbReference type="RefSeq" id="WP_215924025.1">
    <property type="nucleotide sequence ID" value="NZ_JAHKNI010000027.1"/>
</dbReference>
<comment type="caution">
    <text evidence="1">The sequence shown here is derived from an EMBL/GenBank/DDBJ whole genome shotgun (WGS) entry which is preliminary data.</text>
</comment>
<evidence type="ECO:0000313" key="2">
    <source>
        <dbReference type="Proteomes" id="UP000733379"/>
    </source>
</evidence>
<dbReference type="Gene3D" id="3.40.50.150">
    <property type="entry name" value="Vaccinia Virus protein VP39"/>
    <property type="match status" value="1"/>
</dbReference>
<dbReference type="Pfam" id="PF04672">
    <property type="entry name" value="Methyltransf_19"/>
    <property type="match status" value="1"/>
</dbReference>
<name>A0ABS6BCC5_9NOCA</name>
<evidence type="ECO:0000313" key="1">
    <source>
        <dbReference type="EMBL" id="MBU3067944.1"/>
    </source>
</evidence>
<dbReference type="GO" id="GO:0032259">
    <property type="term" value="P:methylation"/>
    <property type="evidence" value="ECO:0007669"/>
    <property type="project" value="UniProtKB-KW"/>
</dbReference>
<dbReference type="InterPro" id="IPR029063">
    <property type="entry name" value="SAM-dependent_MTases_sf"/>
</dbReference>
<organism evidence="1 2">
    <name type="scientific">Nocardia albiluteola</name>
    <dbReference type="NCBI Taxonomy" id="2842303"/>
    <lineage>
        <taxon>Bacteria</taxon>
        <taxon>Bacillati</taxon>
        <taxon>Actinomycetota</taxon>
        <taxon>Actinomycetes</taxon>
        <taxon>Mycobacteriales</taxon>
        <taxon>Nocardiaceae</taxon>
        <taxon>Nocardia</taxon>
    </lineage>
</organism>
<dbReference type="EMBL" id="JAHKNI010000027">
    <property type="protein sequence ID" value="MBU3067944.1"/>
    <property type="molecule type" value="Genomic_DNA"/>
</dbReference>
<dbReference type="PIRSF" id="PIRSF017393">
    <property type="entry name" value="MTase_SAV2177"/>
    <property type="match status" value="1"/>
</dbReference>
<sequence>MITVVDRKEDVVGSEFAPDGIDVTTPHPARRYDYWLGGENNYEADRESAELVAEAFPTIRFAALENRKFLRRAVTHLTEEAGIRQFLDIGAGLPTAGNVHEIAQGIAPESRIVYVDNDPIVLIHARSLLDSAPEGATAYLDADARDPEKILSHPDLLATLDLSKPVALMLVAIMHFFTDDDRPHELVRRLCSALAPGSYLVMTHATNDHLTQEDLTETREANERSGIPFQLRSTAEFSRFFDGLELVPPGVTSVMTWRPETWRAHPRPEAVSMLAGVGRIS</sequence>
<keyword evidence="2" id="KW-1185">Reference proteome</keyword>
<keyword evidence="1" id="KW-0808">Transferase</keyword>